<protein>
    <submittedName>
        <fullName evidence="1">Uncharacterized protein</fullName>
    </submittedName>
</protein>
<accession>A0AAP2Z6R4</accession>
<reference evidence="1 2" key="1">
    <citation type="submission" date="2022-09" db="EMBL/GenBank/DDBJ databases">
        <title>Enrichment on poylsaccharides allowed isolation of novel metabolic and taxonomic groups of Haloarchaea.</title>
        <authorList>
            <person name="Sorokin D.Y."/>
            <person name="Elcheninov A.G."/>
            <person name="Khizhniak T.V."/>
            <person name="Kolganova T.V."/>
            <person name="Kublanov I.V."/>
        </authorList>
    </citation>
    <scope>NUCLEOTIDE SEQUENCE [LARGE SCALE GENOMIC DNA]</scope>
    <source>
        <strain evidence="1 2">AArc-curdl1</strain>
    </source>
</reference>
<comment type="caution">
    <text evidence="1">The sequence shown here is derived from an EMBL/GenBank/DDBJ whole genome shotgun (WGS) entry which is preliminary data.</text>
</comment>
<dbReference type="EMBL" id="JAOPJZ010000002">
    <property type="protein sequence ID" value="MCU4751170.1"/>
    <property type="molecule type" value="Genomic_DNA"/>
</dbReference>
<evidence type="ECO:0000313" key="2">
    <source>
        <dbReference type="Proteomes" id="UP001321047"/>
    </source>
</evidence>
<dbReference type="Proteomes" id="UP001321047">
    <property type="component" value="Unassembled WGS sequence"/>
</dbReference>
<name>A0AAP2Z6R4_9EURY</name>
<gene>
    <name evidence="1" type="ORF">OB919_04105</name>
</gene>
<dbReference type="AlphaFoldDB" id="A0AAP2Z6R4"/>
<evidence type="ECO:0000313" key="1">
    <source>
        <dbReference type="EMBL" id="MCU4751170.1"/>
    </source>
</evidence>
<sequence>MQKTTSTKLTSDEWTTVRDSTVGEHGQQFPRYEAKFVSNIDAEYVENELVLVRETNVITGSERIYQLPKGVFEGVIEQF</sequence>
<dbReference type="RefSeq" id="WP_342806673.1">
    <property type="nucleotide sequence ID" value="NZ_JAOPJZ010000002.1"/>
</dbReference>
<proteinExistence type="predicted"/>
<keyword evidence="2" id="KW-1185">Reference proteome</keyword>
<organism evidence="1 2">
    <name type="scientific">Natronosalvus hydrolyticus</name>
    <dbReference type="NCBI Taxonomy" id="2979988"/>
    <lineage>
        <taxon>Archaea</taxon>
        <taxon>Methanobacteriati</taxon>
        <taxon>Methanobacteriota</taxon>
        <taxon>Stenosarchaea group</taxon>
        <taxon>Halobacteria</taxon>
        <taxon>Halobacteriales</taxon>
        <taxon>Natrialbaceae</taxon>
        <taxon>Natronosalvus</taxon>
    </lineage>
</organism>